<reference evidence="2 3" key="1">
    <citation type="submission" date="2020-06" db="EMBL/GenBank/DDBJ databases">
        <title>Mogibacterium timidum strain W9173 genomic sequence.</title>
        <authorList>
            <person name="Wade W.G."/>
            <person name="Johnston C.D."/>
            <person name="Chen T."/>
            <person name="Dewhirst F.E."/>
        </authorList>
    </citation>
    <scope>NUCLEOTIDE SEQUENCE [LARGE SCALE GENOMIC DNA]</scope>
    <source>
        <strain evidence="2 3">W9173</strain>
    </source>
</reference>
<evidence type="ECO:0000313" key="2">
    <source>
        <dbReference type="EMBL" id="NWO22619.1"/>
    </source>
</evidence>
<dbReference type="Gene3D" id="3.40.630.30">
    <property type="match status" value="1"/>
</dbReference>
<comment type="caution">
    <text evidence="2">The sequence shown here is derived from an EMBL/GenBank/DDBJ whole genome shotgun (WGS) entry which is preliminary data.</text>
</comment>
<dbReference type="InterPro" id="IPR038740">
    <property type="entry name" value="BioF2-like_GNAT_dom"/>
</dbReference>
<dbReference type="RefSeq" id="WP_009643483.1">
    <property type="nucleotide sequence ID" value="NZ_CAUUGE010000015.1"/>
</dbReference>
<proteinExistence type="predicted"/>
<sequence>MTTTNSDVTTEYANSIFEQPWYIDAVTNGNWTEVKVEEKDAVVARWAVPYDGNKIKMPGETQTLGIWFAPNTKLSKQQKYIEELVRSLPKKSGIDLMLDPINDYFLPFKWLGFKISPRITYRFTDVTDIEAVRAKYDKTVRKNIKSASNKVEIIEDSSIDNLYDMLKKTFENQGRSCPHKKEFIKKIFDTCNEHDAAKIITAVDNNNNVHASSLFIYDENTCYYLIAGADPKFRSSGAQTLVLDAGIEFASKHSRAFDFEGSMIEGIENFFRRFGADRVLYYQVEKKGLIGEMMSILKPRIKKLLRYKN</sequence>
<accession>A0A7Y8VQ63</accession>
<gene>
    <name evidence="2" type="ORF">HW270_00750</name>
</gene>
<name>A0A7Y8VQ63_9FIRM</name>
<keyword evidence="3" id="KW-1185">Reference proteome</keyword>
<dbReference type="SUPFAM" id="SSF55729">
    <property type="entry name" value="Acyl-CoA N-acyltransferases (Nat)"/>
    <property type="match status" value="1"/>
</dbReference>
<dbReference type="Proteomes" id="UP000526307">
    <property type="component" value="Unassembled WGS sequence"/>
</dbReference>
<protein>
    <submittedName>
        <fullName evidence="2">GNAT family N-acetyltransferase</fullName>
    </submittedName>
</protein>
<dbReference type="GO" id="GO:0016740">
    <property type="term" value="F:transferase activity"/>
    <property type="evidence" value="ECO:0007669"/>
    <property type="project" value="UniProtKB-KW"/>
</dbReference>
<evidence type="ECO:0000259" key="1">
    <source>
        <dbReference type="Pfam" id="PF13480"/>
    </source>
</evidence>
<keyword evidence="2" id="KW-0808">Transferase</keyword>
<feature type="domain" description="BioF2-like acetyltransferase" evidence="1">
    <location>
        <begin position="137"/>
        <end position="259"/>
    </location>
</feature>
<dbReference type="Pfam" id="PF13480">
    <property type="entry name" value="Acetyltransf_6"/>
    <property type="match status" value="1"/>
</dbReference>
<dbReference type="InterPro" id="IPR016181">
    <property type="entry name" value="Acyl_CoA_acyltransferase"/>
</dbReference>
<evidence type="ECO:0000313" key="3">
    <source>
        <dbReference type="Proteomes" id="UP000526307"/>
    </source>
</evidence>
<dbReference type="PANTHER" id="PTHR36174:SF1">
    <property type="entry name" value="LIPID II:GLYCINE GLYCYLTRANSFERASE"/>
    <property type="match status" value="1"/>
</dbReference>
<dbReference type="AlphaFoldDB" id="A0A7Y8VQ63"/>
<dbReference type="EMBL" id="JABXYR010000001">
    <property type="protein sequence ID" value="NWO22619.1"/>
    <property type="molecule type" value="Genomic_DNA"/>
</dbReference>
<organism evidence="2 3">
    <name type="scientific">Mogibacterium timidum</name>
    <dbReference type="NCBI Taxonomy" id="35519"/>
    <lineage>
        <taxon>Bacteria</taxon>
        <taxon>Bacillati</taxon>
        <taxon>Bacillota</taxon>
        <taxon>Clostridia</taxon>
        <taxon>Peptostreptococcales</taxon>
        <taxon>Anaerovoracaceae</taxon>
        <taxon>Mogibacterium</taxon>
    </lineage>
</organism>
<dbReference type="InterPro" id="IPR050644">
    <property type="entry name" value="PG_Glycine_Bridge_Synth"/>
</dbReference>
<dbReference type="PANTHER" id="PTHR36174">
    <property type="entry name" value="LIPID II:GLYCINE GLYCYLTRANSFERASE"/>
    <property type="match status" value="1"/>
</dbReference>